<reference evidence="4 5" key="3">
    <citation type="journal article" date="2016" name="Sci. Rep.">
        <title>Genome-wide diversity and gene expression profiling of Babesia microti isolates identify polymorphic genes that mediate host-pathogen interactions.</title>
        <authorList>
            <person name="Silva J.C."/>
            <person name="Cornillot E."/>
            <person name="McCracken C."/>
            <person name="Usmani-Brown S."/>
            <person name="Dwivedi A."/>
            <person name="Ifeonu O.O."/>
            <person name="Crabtree J."/>
            <person name="Gotia H.T."/>
            <person name="Virji A.Z."/>
            <person name="Reynes C."/>
            <person name="Colinge J."/>
            <person name="Kumar V."/>
            <person name="Lawres L."/>
            <person name="Pazzi J.E."/>
            <person name="Pablo J.V."/>
            <person name="Hung C."/>
            <person name="Brancato J."/>
            <person name="Kumari P."/>
            <person name="Orvis J."/>
            <person name="Tretina K."/>
            <person name="Chibucos M."/>
            <person name="Ott S."/>
            <person name="Sadzewicz L."/>
            <person name="Sengamalay N."/>
            <person name="Shetty A.C."/>
            <person name="Su Q."/>
            <person name="Tallon L."/>
            <person name="Fraser C.M."/>
            <person name="Frutos R."/>
            <person name="Molina D.M."/>
            <person name="Krause P.J."/>
            <person name="Ben Mamoun C."/>
        </authorList>
    </citation>
    <scope>NUCLEOTIDE SEQUENCE [LARGE SCALE GENOMIC DNA]</scope>
    <source>
        <strain evidence="4 5">RI</strain>
    </source>
</reference>
<dbReference type="Pfam" id="PF05764">
    <property type="entry name" value="YL1"/>
    <property type="match status" value="1"/>
</dbReference>
<evidence type="ECO:0000256" key="2">
    <source>
        <dbReference type="SAM" id="MobiDB-lite"/>
    </source>
</evidence>
<dbReference type="SMART" id="SM00993">
    <property type="entry name" value="YL1_C"/>
    <property type="match status" value="1"/>
</dbReference>
<reference evidence="4 5" key="2">
    <citation type="journal article" date="2013" name="PLoS ONE">
        <title>Whole genome mapping and re-organization of the nuclear and mitochondrial genomes of Babesia microti isolates.</title>
        <authorList>
            <person name="Cornillot E."/>
            <person name="Dassouli A."/>
            <person name="Garg A."/>
            <person name="Pachikara N."/>
            <person name="Randazzo S."/>
            <person name="Depoix D."/>
            <person name="Carcy B."/>
            <person name="Delbecq S."/>
            <person name="Frutos R."/>
            <person name="Silva J.C."/>
            <person name="Sutton R."/>
            <person name="Krause P.J."/>
            <person name="Mamoun C.B."/>
        </authorList>
    </citation>
    <scope>NUCLEOTIDE SEQUENCE [LARGE SCALE GENOMIC DNA]</scope>
    <source>
        <strain evidence="4 5">RI</strain>
    </source>
</reference>
<dbReference type="KEGG" id="bmic:BMR1_02g02415"/>
<protein>
    <submittedName>
        <fullName evidence="4">YL1 nuclear protein</fullName>
    </submittedName>
</protein>
<proteinExistence type="inferred from homology"/>
<keyword evidence="5" id="KW-1185">Reference proteome</keyword>
<dbReference type="Pfam" id="PF08265">
    <property type="entry name" value="YL1_C"/>
    <property type="match status" value="1"/>
</dbReference>
<gene>
    <name evidence="4" type="ORF">BMR1_02g02415</name>
</gene>
<dbReference type="EMBL" id="FO082872">
    <property type="protein sequence ID" value="CCF73639.1"/>
    <property type="molecule type" value="Genomic_DNA"/>
</dbReference>
<evidence type="ECO:0000313" key="5">
    <source>
        <dbReference type="Proteomes" id="UP000002899"/>
    </source>
</evidence>
<organism evidence="4 5">
    <name type="scientific">Babesia microti (strain RI)</name>
    <dbReference type="NCBI Taxonomy" id="1133968"/>
    <lineage>
        <taxon>Eukaryota</taxon>
        <taxon>Sar</taxon>
        <taxon>Alveolata</taxon>
        <taxon>Apicomplexa</taxon>
        <taxon>Aconoidasida</taxon>
        <taxon>Piroplasmida</taxon>
        <taxon>Babesiidae</taxon>
        <taxon>Babesia</taxon>
    </lineage>
</organism>
<sequence>MIKREVESDDSNEERSENGSKDSKNEDDEYNSSDESSFDEMSVGIALELPKRANRSKKYTQLVGESLEKDQQFWEHSTWDEEKEDEDYNCSEGESFYEYETDSDFDDSESDEEDEIVENVETKKKKFKTKSYVDPAIVRARKVQNATKEHSGVKRIKRTKSIEYGIANRSKRDTTMRKTEAIMAQQEREKIIREAKRAVKKVKHGSSGGKMPSQEELLEEAKRVEKMNRESLEALLASEVEKRRYTKYTKQKVKGHYDIWISWNSLVSIIKGDIEEPIVERALEMYFFTNGKIPAIYEQDTNVEPQIVRCAISGNMAKYIDPLTKLPFDSVNSFRKIREQHQSEQSYLQMKSAEDVTE</sequence>
<dbReference type="GeneID" id="24424267"/>
<dbReference type="InterPro" id="IPR013272">
    <property type="entry name" value="Vps72/YL1_C"/>
</dbReference>
<dbReference type="Proteomes" id="UP000002899">
    <property type="component" value="Chromosome II"/>
</dbReference>
<dbReference type="RefSeq" id="XP_012648248.1">
    <property type="nucleotide sequence ID" value="XM_012792794.1"/>
</dbReference>
<dbReference type="OMA" id="TGPTIRY"/>
<name>I7JA63_BABMR</name>
<dbReference type="GO" id="GO:0005634">
    <property type="term" value="C:nucleus"/>
    <property type="evidence" value="ECO:0007669"/>
    <property type="project" value="TreeGrafter"/>
</dbReference>
<feature type="region of interest" description="Disordered" evidence="2">
    <location>
        <begin position="1"/>
        <end position="41"/>
    </location>
</feature>
<dbReference type="AlphaFoldDB" id="I7JA63"/>
<dbReference type="OrthoDB" id="49520at2759"/>
<dbReference type="InterPro" id="IPR046757">
    <property type="entry name" value="YL1_N"/>
</dbReference>
<evidence type="ECO:0000259" key="3">
    <source>
        <dbReference type="SMART" id="SM00993"/>
    </source>
</evidence>
<evidence type="ECO:0000313" key="4">
    <source>
        <dbReference type="EMBL" id="CCF73639.1"/>
    </source>
</evidence>
<feature type="domain" description="Vps72/YL1 C-terminal" evidence="3">
    <location>
        <begin position="308"/>
        <end position="337"/>
    </location>
</feature>
<evidence type="ECO:0000256" key="1">
    <source>
        <dbReference type="ARBA" id="ARBA00006832"/>
    </source>
</evidence>
<comment type="similarity">
    <text evidence="1">Belongs to the VPS72/YL1 family.</text>
</comment>
<dbReference type="PANTHER" id="PTHR13275:SF4">
    <property type="entry name" value="VACUOLAR PROTEIN SORTING-ASSOCIATED PROTEIN 72 HOMOLOG"/>
    <property type="match status" value="1"/>
</dbReference>
<reference evidence="4 5" key="1">
    <citation type="journal article" date="2012" name="Nucleic Acids Res.">
        <title>Sequencing of the smallest Apicomplexan genome from the human pathogen Babesia microti.</title>
        <authorList>
            <person name="Cornillot E."/>
            <person name="Hadj-Kaddour K."/>
            <person name="Dassouli A."/>
            <person name="Noel B."/>
            <person name="Ranwez V."/>
            <person name="Vacherie B."/>
            <person name="Augagneur Y."/>
            <person name="Bres V."/>
            <person name="Duclos A."/>
            <person name="Randazzo S."/>
            <person name="Carcy B."/>
            <person name="Debierre-Grockiego F."/>
            <person name="Delbecq S."/>
            <person name="Moubri-Menage K."/>
            <person name="Shams-Eldin H."/>
            <person name="Usmani-Brown S."/>
            <person name="Bringaud F."/>
            <person name="Wincker P."/>
            <person name="Vivares C.P."/>
            <person name="Schwarz R.T."/>
            <person name="Schetters T.P."/>
            <person name="Krause P.J."/>
            <person name="Gorenflot A."/>
            <person name="Berry V."/>
            <person name="Barbe V."/>
            <person name="Ben Mamoun C."/>
        </authorList>
    </citation>
    <scope>NUCLEOTIDE SEQUENCE [LARGE SCALE GENOMIC DNA]</scope>
    <source>
        <strain evidence="4 5">RI</strain>
    </source>
</reference>
<feature type="compositionally biased region" description="Basic and acidic residues" evidence="2">
    <location>
        <begin position="13"/>
        <end position="24"/>
    </location>
</feature>
<feature type="compositionally biased region" description="Acidic residues" evidence="2">
    <location>
        <begin position="25"/>
        <end position="38"/>
    </location>
</feature>
<dbReference type="VEuPathDB" id="PiroplasmaDB:BMR1_02g02415"/>
<dbReference type="PANTHER" id="PTHR13275">
    <property type="entry name" value="YL-1 PROTEIN TRANSCRIPTION FACTOR-LIKE 1"/>
    <property type="match status" value="1"/>
</dbReference>
<accession>I7JA63</accession>